<organism evidence="2 3">
    <name type="scientific">Parvibaculum lavamentivorans (strain DS-1 / DSM 13023 / NCIMB 13966)</name>
    <dbReference type="NCBI Taxonomy" id="402881"/>
    <lineage>
        <taxon>Bacteria</taxon>
        <taxon>Pseudomonadati</taxon>
        <taxon>Pseudomonadota</taxon>
        <taxon>Alphaproteobacteria</taxon>
        <taxon>Hyphomicrobiales</taxon>
        <taxon>Parvibaculaceae</taxon>
        <taxon>Parvibaculum</taxon>
    </lineage>
</organism>
<dbReference type="InterPro" id="IPR036866">
    <property type="entry name" value="RibonucZ/Hydroxyglut_hydro"/>
</dbReference>
<dbReference type="STRING" id="402881.Plav_0319"/>
<dbReference type="HOGENOM" id="CLU_044335_0_0_5"/>
<feature type="region of interest" description="Disordered" evidence="1">
    <location>
        <begin position="362"/>
        <end position="396"/>
    </location>
</feature>
<evidence type="ECO:0008006" key="4">
    <source>
        <dbReference type="Google" id="ProtNLM"/>
    </source>
</evidence>
<dbReference type="RefSeq" id="WP_011995233.1">
    <property type="nucleotide sequence ID" value="NC_009719.1"/>
</dbReference>
<dbReference type="OrthoDB" id="9768813at2"/>
<name>A7HPV9_PARL1</name>
<accession>A7HPV9</accession>
<evidence type="ECO:0000313" key="3">
    <source>
        <dbReference type="Proteomes" id="UP000006377"/>
    </source>
</evidence>
<dbReference type="eggNOG" id="COG2333">
    <property type="taxonomic scope" value="Bacteria"/>
</dbReference>
<dbReference type="AlphaFoldDB" id="A7HPV9"/>
<dbReference type="Proteomes" id="UP000006377">
    <property type="component" value="Chromosome"/>
</dbReference>
<dbReference type="EMBL" id="CP000774">
    <property type="protein sequence ID" value="ABS61942.1"/>
    <property type="molecule type" value="Genomic_DNA"/>
</dbReference>
<dbReference type="Gene3D" id="3.60.15.10">
    <property type="entry name" value="Ribonuclease Z/Hydroxyacylglutathione hydrolase-like"/>
    <property type="match status" value="1"/>
</dbReference>
<dbReference type="SUPFAM" id="SSF56281">
    <property type="entry name" value="Metallo-hydrolase/oxidoreductase"/>
    <property type="match status" value="1"/>
</dbReference>
<gene>
    <name evidence="2" type="ordered locus">Plav_0319</name>
</gene>
<proteinExistence type="predicted"/>
<feature type="compositionally biased region" description="Basic and acidic residues" evidence="1">
    <location>
        <begin position="386"/>
        <end position="396"/>
    </location>
</feature>
<evidence type="ECO:0000313" key="2">
    <source>
        <dbReference type="EMBL" id="ABS61942.1"/>
    </source>
</evidence>
<evidence type="ECO:0000256" key="1">
    <source>
        <dbReference type="SAM" id="MobiDB-lite"/>
    </source>
</evidence>
<reference evidence="2 3" key="1">
    <citation type="journal article" date="2011" name="Stand. Genomic Sci.">
        <title>Complete genome sequence of Parvibaculum lavamentivorans type strain (DS-1(T)).</title>
        <authorList>
            <person name="Schleheck D."/>
            <person name="Weiss M."/>
            <person name="Pitluck S."/>
            <person name="Bruce D."/>
            <person name="Land M.L."/>
            <person name="Han S."/>
            <person name="Saunders E."/>
            <person name="Tapia R."/>
            <person name="Detter C."/>
            <person name="Brettin T."/>
            <person name="Han J."/>
            <person name="Woyke T."/>
            <person name="Goodwin L."/>
            <person name="Pennacchio L."/>
            <person name="Nolan M."/>
            <person name="Cook A.M."/>
            <person name="Kjelleberg S."/>
            <person name="Thomas T."/>
        </authorList>
    </citation>
    <scope>NUCLEOTIDE SEQUENCE [LARGE SCALE GENOMIC DNA]</scope>
    <source>
        <strain evidence="3">DS-1 / DSM 13023 / NCIMB 13966</strain>
    </source>
</reference>
<dbReference type="KEGG" id="pla:Plav_0319"/>
<keyword evidence="3" id="KW-1185">Reference proteome</keyword>
<sequence length="396" mass="43446">MAAKIEFFPVDNGDMALVTLESGRVILIDANIRASADDKNDDEVPDVATMLRDRLPTDSQGRSYIDVFLLTHPDQDHCRGLRKHFHIGPSDDWDESEDKIFIREMWSSPIVFRRKDRIESLCEDAAAWRDEARRRVNLFKNAADPAGIQDGDRILVLGDDIDGKTEGIDDIHVAIDEHFSYICGEEDTSFSSLLLGPLPPSDDEDTEEILAKNRSSVIMQMSIGADGVDNACLLLTCGDAEVAIWERQWELRSGDPSSLEFDILLAPHHCSWHALSYDSWSDNGEDAVLSEDALSALSQAHDNAVIVSSSKAISDDDSDPPCVRAEREYKKIVDSVGGDFYCTMDDGKDSTVLLFEICGDGPAKKSDGGGDGPTNPSAFGPGSISRTEKRGGGRYA</sequence>
<protein>
    <recommendedName>
        <fullName evidence="4">Metallohydrolase</fullName>
    </recommendedName>
</protein>